<reference evidence="3" key="1">
    <citation type="submission" date="2015-11" db="EMBL/GenBank/DDBJ databases">
        <title>De novo transcriptome assembly of four potential Pierce s Disease insect vectors from Arizona vineyards.</title>
        <authorList>
            <person name="Tassone E.E."/>
        </authorList>
    </citation>
    <scope>NUCLEOTIDE SEQUENCE</scope>
</reference>
<evidence type="ECO:0000256" key="2">
    <source>
        <dbReference type="SAM" id="MobiDB-lite"/>
    </source>
</evidence>
<evidence type="ECO:0000313" key="3">
    <source>
        <dbReference type="EMBL" id="JAT32336.1"/>
    </source>
</evidence>
<organism evidence="3">
    <name type="scientific">Graphocephala atropunctata</name>
    <dbReference type="NCBI Taxonomy" id="36148"/>
    <lineage>
        <taxon>Eukaryota</taxon>
        <taxon>Metazoa</taxon>
        <taxon>Ecdysozoa</taxon>
        <taxon>Arthropoda</taxon>
        <taxon>Hexapoda</taxon>
        <taxon>Insecta</taxon>
        <taxon>Pterygota</taxon>
        <taxon>Neoptera</taxon>
        <taxon>Paraneoptera</taxon>
        <taxon>Hemiptera</taxon>
        <taxon>Auchenorrhyncha</taxon>
        <taxon>Membracoidea</taxon>
        <taxon>Cicadellidae</taxon>
        <taxon>Cicadellinae</taxon>
        <taxon>Cicadellini</taxon>
        <taxon>Graphocephala</taxon>
    </lineage>
</organism>
<sequence>MNFNFNVDPNMRQRRRSNLGKRHKNGEKPPQLVLGAPAIPKTVLTGLGRSRSAKKNCFMDKASKEYITGIKKKLFQRSPQTEVFLSNDLQGHRERDYMDGDGNYAQLNGSISLNMTGIRMIGTPSPDSKSTESSATSKRTINFNIQQLNKTEIKPSQDFKHCAPSISSFSSCGSVVASPRIPAAGRYSIFNRLEPPKSPGPSQYHQLIMKELANIKPPVDRPESLRLGLLSLEDVKSSSESPPALGLVTSTSIKQPLSEEQTKPDPISSMLSPIIDGLSNSDKKPDKTVMSSSKKADIKLDVIMEDNDSTDSYEMAERTILNQCRTLEHSNQINKSTTIPKSDNHSKSSFMDTKNTSANDEELEKILEEIELGLEDMRRVERRMRSLKTRLQCLLKNRQQSNNDTVVENKENMSVNIAKDQNSIWINSLKHENPGLLKTPKPNHSRLSFADQSCLWTPHSLSTVLHEQVGDLFDC</sequence>
<evidence type="ECO:0000256" key="1">
    <source>
        <dbReference type="SAM" id="Coils"/>
    </source>
</evidence>
<proteinExistence type="predicted"/>
<accession>A0A1B6M8T0</accession>
<protein>
    <submittedName>
        <fullName evidence="3">Uncharacterized protein</fullName>
    </submittedName>
</protein>
<name>A0A1B6M8T0_9HEMI</name>
<feature type="region of interest" description="Disordered" evidence="2">
    <location>
        <begin position="1"/>
        <end position="31"/>
    </location>
</feature>
<feature type="coiled-coil region" evidence="1">
    <location>
        <begin position="363"/>
        <end position="404"/>
    </location>
</feature>
<feature type="compositionally biased region" description="Polar residues" evidence="2">
    <location>
        <begin position="248"/>
        <end position="259"/>
    </location>
</feature>
<keyword evidence="1" id="KW-0175">Coiled coil</keyword>
<dbReference type="AlphaFoldDB" id="A0A1B6M8T0"/>
<gene>
    <name evidence="3" type="ORF">g.11790</name>
</gene>
<feature type="region of interest" description="Disordered" evidence="2">
    <location>
        <begin position="335"/>
        <end position="357"/>
    </location>
</feature>
<feature type="region of interest" description="Disordered" evidence="2">
    <location>
        <begin position="236"/>
        <end position="269"/>
    </location>
</feature>
<feature type="compositionally biased region" description="Basic residues" evidence="2">
    <location>
        <begin position="12"/>
        <end position="25"/>
    </location>
</feature>
<dbReference type="EMBL" id="GEBQ01007641">
    <property type="protein sequence ID" value="JAT32336.1"/>
    <property type="molecule type" value="Transcribed_RNA"/>
</dbReference>